<dbReference type="Pfam" id="PF06252">
    <property type="entry name" value="GemA"/>
    <property type="match status" value="1"/>
</dbReference>
<sequence>MTRRPHMLGNTPSNPARGLLYTKLAIARKELGLDDDSYRAVLVRVGGHYSAKDMSVGQIEAVLKEFVRLGWKPKLATGKRRTPDSAKAYVRKVYAVWNEMAPLLASGGTREALRAFVERQTGVSAPEFLDAEQAKQIIEGLKAWRARLLRGKS</sequence>
<name>A0A7W4NQK5_9PROT</name>
<protein>
    <submittedName>
        <fullName evidence="1">Regulatory protein GemA</fullName>
    </submittedName>
</protein>
<organism evidence="1 2">
    <name type="scientific">Gluconacetobacter sacchari</name>
    <dbReference type="NCBI Taxonomy" id="92759"/>
    <lineage>
        <taxon>Bacteria</taxon>
        <taxon>Pseudomonadati</taxon>
        <taxon>Pseudomonadota</taxon>
        <taxon>Alphaproteobacteria</taxon>
        <taxon>Acetobacterales</taxon>
        <taxon>Acetobacteraceae</taxon>
        <taxon>Gluconacetobacter</taxon>
    </lineage>
</organism>
<dbReference type="InterPro" id="IPR009363">
    <property type="entry name" value="Phage_Mu_Gp16"/>
</dbReference>
<dbReference type="Proteomes" id="UP000589085">
    <property type="component" value="Unassembled WGS sequence"/>
</dbReference>
<evidence type="ECO:0000313" key="1">
    <source>
        <dbReference type="EMBL" id="MBB2160108.1"/>
    </source>
</evidence>
<dbReference type="RefSeq" id="WP_182996969.1">
    <property type="nucleotide sequence ID" value="NZ_JABEQJ010000008.1"/>
</dbReference>
<proteinExistence type="predicted"/>
<evidence type="ECO:0000313" key="2">
    <source>
        <dbReference type="Proteomes" id="UP000589085"/>
    </source>
</evidence>
<dbReference type="AlphaFoldDB" id="A0A7W4NQK5"/>
<gene>
    <name evidence="1" type="ORF">HLH48_07960</name>
</gene>
<comment type="caution">
    <text evidence="1">The sequence shown here is derived from an EMBL/GenBank/DDBJ whole genome shotgun (WGS) entry which is preliminary data.</text>
</comment>
<accession>A0A7W4NQK5</accession>
<reference evidence="1 2" key="1">
    <citation type="submission" date="2020-04" db="EMBL/GenBank/DDBJ databases">
        <title>Description of novel Gluconacetobacter.</title>
        <authorList>
            <person name="Sombolestani A."/>
        </authorList>
    </citation>
    <scope>NUCLEOTIDE SEQUENCE [LARGE SCALE GENOMIC DNA]</scope>
    <source>
        <strain evidence="1 2">LMG 19747</strain>
    </source>
</reference>
<dbReference type="EMBL" id="JABEQJ010000008">
    <property type="protein sequence ID" value="MBB2160108.1"/>
    <property type="molecule type" value="Genomic_DNA"/>
</dbReference>